<dbReference type="AlphaFoldDB" id="A0A0J8JM38"/>
<sequence length="664" mass="74858">MSEFKVANLDEKIPHLVDFKESLFQLNNWWDAASIIARVNQDSLNGQGASLLESMQQTKTRFIELQDRLHECLLKESFLKVQMDISFKSQNVIDVLNRNLFERTADVGFLATDTKISNFVLGEVPKAEIIQHLKQYVAKYSVYDEIFILKLSGEVAANIDQTNKVKKSSDPLIREVKQLKTGYKEYYRFTDLKPNTENSHLFCAPIKEHGGADAATLGILVMSFKLKDEMERIYSTLLSKEDSSVLALLDNHHKVIATSNTQQLQHQASINPQQVLHQLTSQEYIANTSATRGYQGYTGLAWSGLSMLAVNQAFKQSNTKIIKSEEYKLWKDSNLVSNELKQINKDSKSLNRELTVLTLNGKSISYRLKANSFMPILEKLRELGGEMNTVVDKSVAEINSTALSNFKENCIFYSNLAIEIMDRNLYERANDCRWWALNQEFISALQQAELSKDKLRLICAQLGYINDLYTVYTNIFIYDKQGKIITASKPADLPTDSYNVANNTWCTQTLKLQNSQQYAVSDFAQSEFYAGKSTYIYNAAIKNNLGENIGGIGLVFDSEPEFKAMLQDSLPLNEHGQIIESALALFITPEGKVISCSDDTWSPLDTIELPASLTQLAPAESNQELILLDGNYYLAGATASSGYREYKNTNDYVNPLLAVVLIKL</sequence>
<dbReference type="PATRIC" id="fig|1513271.3.peg.1645"/>
<evidence type="ECO:0000313" key="1">
    <source>
        <dbReference type="EMBL" id="KMT65641.1"/>
    </source>
</evidence>
<reference evidence="1 2" key="1">
    <citation type="submission" date="2015-04" db="EMBL/GenBank/DDBJ databases">
        <title>Draft Genome Sequence of the Novel Agar-Digesting Marine Bacterium Q1.</title>
        <authorList>
            <person name="Li Y."/>
            <person name="Li D."/>
            <person name="Chen G."/>
            <person name="Du Z."/>
        </authorList>
    </citation>
    <scope>NUCLEOTIDE SEQUENCE [LARGE SCALE GENOMIC DNA]</scope>
    <source>
        <strain evidence="1 2">Q1</strain>
    </source>
</reference>
<dbReference type="Gene3D" id="3.30.450.20">
    <property type="entry name" value="PAS domain"/>
    <property type="match status" value="1"/>
</dbReference>
<accession>A0A0J8JM38</accession>
<dbReference type="EMBL" id="LAZL01000010">
    <property type="protein sequence ID" value="KMT65641.1"/>
    <property type="molecule type" value="Genomic_DNA"/>
</dbReference>
<dbReference type="RefSeq" id="WP_048691464.1">
    <property type="nucleotide sequence ID" value="NZ_KQ130487.1"/>
</dbReference>
<protein>
    <recommendedName>
        <fullName evidence="3">Cache domain-containing protein</fullName>
    </recommendedName>
</protein>
<proteinExistence type="predicted"/>
<evidence type="ECO:0008006" key="3">
    <source>
        <dbReference type="Google" id="ProtNLM"/>
    </source>
</evidence>
<name>A0A0J8JM38_9ALTE</name>
<dbReference type="Proteomes" id="UP000037600">
    <property type="component" value="Unassembled WGS sequence"/>
</dbReference>
<evidence type="ECO:0000313" key="2">
    <source>
        <dbReference type="Proteomes" id="UP000037600"/>
    </source>
</evidence>
<keyword evidence="2" id="KW-1185">Reference proteome</keyword>
<comment type="caution">
    <text evidence="1">The sequence shown here is derived from an EMBL/GenBank/DDBJ whole genome shotgun (WGS) entry which is preliminary data.</text>
</comment>
<organism evidence="1 2">
    <name type="scientific">Catenovulum maritimum</name>
    <dbReference type="NCBI Taxonomy" id="1513271"/>
    <lineage>
        <taxon>Bacteria</taxon>
        <taxon>Pseudomonadati</taxon>
        <taxon>Pseudomonadota</taxon>
        <taxon>Gammaproteobacteria</taxon>
        <taxon>Alteromonadales</taxon>
        <taxon>Alteromonadaceae</taxon>
        <taxon>Catenovulum</taxon>
    </lineage>
</organism>
<dbReference type="OrthoDB" id="9814866at2"/>
<gene>
    <name evidence="1" type="ORF">XM47_08065</name>
</gene>
<dbReference type="STRING" id="1513271.XM47_08065"/>